<keyword evidence="1" id="KW-1133">Transmembrane helix</keyword>
<dbReference type="Proteomes" id="UP000799324">
    <property type="component" value="Unassembled WGS sequence"/>
</dbReference>
<proteinExistence type="predicted"/>
<accession>A0A6A6SRR1</accession>
<keyword evidence="1" id="KW-0812">Transmembrane</keyword>
<sequence>MGCRQHYCYVSAQDVDAKADGSGYLDGFGNDKTAADLNATTAPQFRGKRALTMLTRALGQGSDEDSGNNSTALISAVNAGLLLLILATVVGATVYIVRKYQREQRAREVHHHHHYESPGNGIGNGFRKALYSDKEAALDAV</sequence>
<organism evidence="2 3">
    <name type="scientific">Lophiostoma macrostomum CBS 122681</name>
    <dbReference type="NCBI Taxonomy" id="1314788"/>
    <lineage>
        <taxon>Eukaryota</taxon>
        <taxon>Fungi</taxon>
        <taxon>Dikarya</taxon>
        <taxon>Ascomycota</taxon>
        <taxon>Pezizomycotina</taxon>
        <taxon>Dothideomycetes</taxon>
        <taxon>Pleosporomycetidae</taxon>
        <taxon>Pleosporales</taxon>
        <taxon>Lophiostomataceae</taxon>
        <taxon>Lophiostoma</taxon>
    </lineage>
</organism>
<reference evidence="2" key="1">
    <citation type="journal article" date="2020" name="Stud. Mycol.">
        <title>101 Dothideomycetes genomes: a test case for predicting lifestyles and emergence of pathogens.</title>
        <authorList>
            <person name="Haridas S."/>
            <person name="Albert R."/>
            <person name="Binder M."/>
            <person name="Bloem J."/>
            <person name="Labutti K."/>
            <person name="Salamov A."/>
            <person name="Andreopoulos B."/>
            <person name="Baker S."/>
            <person name="Barry K."/>
            <person name="Bills G."/>
            <person name="Bluhm B."/>
            <person name="Cannon C."/>
            <person name="Castanera R."/>
            <person name="Culley D."/>
            <person name="Daum C."/>
            <person name="Ezra D."/>
            <person name="Gonzalez J."/>
            <person name="Henrissat B."/>
            <person name="Kuo A."/>
            <person name="Liang C."/>
            <person name="Lipzen A."/>
            <person name="Lutzoni F."/>
            <person name="Magnuson J."/>
            <person name="Mondo S."/>
            <person name="Nolan M."/>
            <person name="Ohm R."/>
            <person name="Pangilinan J."/>
            <person name="Park H.-J."/>
            <person name="Ramirez L."/>
            <person name="Alfaro M."/>
            <person name="Sun H."/>
            <person name="Tritt A."/>
            <person name="Yoshinaga Y."/>
            <person name="Zwiers L.-H."/>
            <person name="Turgeon B."/>
            <person name="Goodwin S."/>
            <person name="Spatafora J."/>
            <person name="Crous P."/>
            <person name="Grigoriev I."/>
        </authorList>
    </citation>
    <scope>NUCLEOTIDE SEQUENCE</scope>
    <source>
        <strain evidence="2">CBS 122681</strain>
    </source>
</reference>
<evidence type="ECO:0000313" key="2">
    <source>
        <dbReference type="EMBL" id="KAF2649243.1"/>
    </source>
</evidence>
<evidence type="ECO:0000256" key="1">
    <source>
        <dbReference type="SAM" id="Phobius"/>
    </source>
</evidence>
<keyword evidence="1" id="KW-0472">Membrane</keyword>
<dbReference type="EMBL" id="MU004500">
    <property type="protein sequence ID" value="KAF2649243.1"/>
    <property type="molecule type" value="Genomic_DNA"/>
</dbReference>
<protein>
    <submittedName>
        <fullName evidence="2">Uncharacterized protein</fullName>
    </submittedName>
</protein>
<feature type="transmembrane region" description="Helical" evidence="1">
    <location>
        <begin position="72"/>
        <end position="97"/>
    </location>
</feature>
<evidence type="ECO:0000313" key="3">
    <source>
        <dbReference type="Proteomes" id="UP000799324"/>
    </source>
</evidence>
<gene>
    <name evidence="2" type="ORF">K491DRAFT_721821</name>
</gene>
<dbReference type="AlphaFoldDB" id="A0A6A6SRR1"/>
<name>A0A6A6SRR1_9PLEO</name>
<keyword evidence="3" id="KW-1185">Reference proteome</keyword>